<proteinExistence type="inferred from homology"/>
<keyword evidence="12 14" id="KW-0141">cGMP biosynthesis</keyword>
<dbReference type="Pfam" id="PF01094">
    <property type="entry name" value="ANF_receptor"/>
    <property type="match status" value="1"/>
</dbReference>
<dbReference type="GO" id="GO:0005886">
    <property type="term" value="C:plasma membrane"/>
    <property type="evidence" value="ECO:0007669"/>
    <property type="project" value="TreeGrafter"/>
</dbReference>
<dbReference type="STRING" id="10141.ENSCPOP00000005720"/>
<dbReference type="AlphaFoldDB" id="H0V7L0"/>
<evidence type="ECO:0000256" key="16">
    <source>
        <dbReference type="SAM" id="Phobius"/>
    </source>
</evidence>
<feature type="domain" description="Protein kinase" evidence="17">
    <location>
        <begin position="533"/>
        <end position="813"/>
    </location>
</feature>
<dbReference type="Gene3D" id="3.30.70.1230">
    <property type="entry name" value="Nucleotide cyclase"/>
    <property type="match status" value="1"/>
</dbReference>
<accession>H0V7L0</accession>
<dbReference type="SUPFAM" id="SSF55073">
    <property type="entry name" value="Nucleotide cyclase"/>
    <property type="match status" value="1"/>
</dbReference>
<dbReference type="Pfam" id="PF00211">
    <property type="entry name" value="Guanylate_cyc"/>
    <property type="match status" value="1"/>
</dbReference>
<dbReference type="Bgee" id="ENSCPOG00000006348">
    <property type="expression patterns" value="Expressed in pituitary gland and 1 other cell type or tissue"/>
</dbReference>
<dbReference type="InterPro" id="IPR001054">
    <property type="entry name" value="A/G_cyclase"/>
</dbReference>
<dbReference type="FunFam" id="1.10.510.10:FF:000404">
    <property type="entry name" value="Guanylate cyclase"/>
    <property type="match status" value="1"/>
</dbReference>
<dbReference type="FunFam" id="3.30.70.1230:FF:000013">
    <property type="entry name" value="Guanylate cyclase"/>
    <property type="match status" value="1"/>
</dbReference>
<keyword evidence="15" id="KW-0175">Coiled coil</keyword>
<dbReference type="InterPro" id="IPR001245">
    <property type="entry name" value="Ser-Thr/Tyr_kinase_cat_dom"/>
</dbReference>
<dbReference type="FunFam" id="3.40.50.2300:FF:000114">
    <property type="entry name" value="Guanylate cyclase"/>
    <property type="match status" value="1"/>
</dbReference>
<evidence type="ECO:0000256" key="9">
    <source>
        <dbReference type="ARBA" id="ARBA00023157"/>
    </source>
</evidence>
<dbReference type="OrthoDB" id="1890790at2759"/>
<dbReference type="GO" id="GO:0050908">
    <property type="term" value="P:detection of light stimulus involved in visual perception"/>
    <property type="evidence" value="ECO:0007669"/>
    <property type="project" value="Ensembl"/>
</dbReference>
<dbReference type="PROSITE" id="PS50011">
    <property type="entry name" value="PROTEIN_KINASE_DOM"/>
    <property type="match status" value="1"/>
</dbReference>
<dbReference type="InterPro" id="IPR011645">
    <property type="entry name" value="HNOB_dom_associated"/>
</dbReference>
<reference evidence="19" key="2">
    <citation type="submission" date="2025-08" db="UniProtKB">
        <authorList>
            <consortium name="Ensembl"/>
        </authorList>
    </citation>
    <scope>IDENTIFICATION</scope>
    <source>
        <strain evidence="19">2N</strain>
    </source>
</reference>
<dbReference type="PANTHER" id="PTHR11920">
    <property type="entry name" value="GUANYLYL CYCLASE"/>
    <property type="match status" value="1"/>
</dbReference>
<dbReference type="GeneID" id="100722890"/>
<keyword evidence="8 16" id="KW-0472">Membrane</keyword>
<dbReference type="InterPro" id="IPR029787">
    <property type="entry name" value="Nucleotide_cyclase"/>
</dbReference>
<feature type="coiled-coil region" evidence="15">
    <location>
        <begin position="822"/>
        <end position="849"/>
    </location>
</feature>
<keyword evidence="20" id="KW-1185">Reference proteome</keyword>
<dbReference type="InterPro" id="IPR001828">
    <property type="entry name" value="ANF_lig-bd_rcpt"/>
</dbReference>
<evidence type="ECO:0000256" key="11">
    <source>
        <dbReference type="ARBA" id="ARBA00023273"/>
    </source>
</evidence>
<dbReference type="InterPro" id="IPR028082">
    <property type="entry name" value="Peripla_BP_I"/>
</dbReference>
<evidence type="ECO:0000259" key="18">
    <source>
        <dbReference type="PROSITE" id="PS50125"/>
    </source>
</evidence>
<dbReference type="GO" id="GO:0007168">
    <property type="term" value="P:receptor guanylyl cyclase signaling pathway"/>
    <property type="evidence" value="ECO:0007669"/>
    <property type="project" value="TreeGrafter"/>
</dbReference>
<feature type="domain" description="Guanylate cyclase" evidence="18">
    <location>
        <begin position="885"/>
        <end position="1015"/>
    </location>
</feature>
<dbReference type="OMA" id="QDSQSMR"/>
<dbReference type="Pfam" id="PF07701">
    <property type="entry name" value="HNOBA"/>
    <property type="match status" value="1"/>
</dbReference>
<dbReference type="CDD" id="cd14043">
    <property type="entry name" value="PK_GC-2D"/>
    <property type="match status" value="1"/>
</dbReference>
<dbReference type="SUPFAM" id="SSF53822">
    <property type="entry name" value="Periplasmic binding protein-like I"/>
    <property type="match status" value="1"/>
</dbReference>
<dbReference type="Pfam" id="PF07714">
    <property type="entry name" value="PK_Tyr_Ser-Thr"/>
    <property type="match status" value="1"/>
</dbReference>
<reference evidence="20" key="1">
    <citation type="journal article" date="2011" name="Nature">
        <title>A high-resolution map of human evolutionary constraint using 29 mammals.</title>
        <authorList>
            <person name="Lindblad-Toh K."/>
            <person name="Garber M."/>
            <person name="Zuk O."/>
            <person name="Lin M.F."/>
            <person name="Parker B.J."/>
            <person name="Washietl S."/>
            <person name="Kheradpour P."/>
            <person name="Ernst J."/>
            <person name="Jordan G."/>
            <person name="Mauceli E."/>
            <person name="Ward L.D."/>
            <person name="Lowe C.B."/>
            <person name="Holloway A.K."/>
            <person name="Clamp M."/>
            <person name="Gnerre S."/>
            <person name="Alfoldi J."/>
            <person name="Beal K."/>
            <person name="Chang J."/>
            <person name="Clawson H."/>
            <person name="Cuff J."/>
            <person name="Di Palma F."/>
            <person name="Fitzgerald S."/>
            <person name="Flicek P."/>
            <person name="Guttman M."/>
            <person name="Hubisz M.J."/>
            <person name="Jaffe D.B."/>
            <person name="Jungreis I."/>
            <person name="Kent W.J."/>
            <person name="Kostka D."/>
            <person name="Lara M."/>
            <person name="Martins A.L."/>
            <person name="Massingham T."/>
            <person name="Moltke I."/>
            <person name="Raney B.J."/>
            <person name="Rasmussen M.D."/>
            <person name="Robinson J."/>
            <person name="Stark A."/>
            <person name="Vilella A.J."/>
            <person name="Wen J."/>
            <person name="Xie X."/>
            <person name="Zody M.C."/>
            <person name="Baldwin J."/>
            <person name="Bloom T."/>
            <person name="Chin C.W."/>
            <person name="Heiman D."/>
            <person name="Nicol R."/>
            <person name="Nusbaum C."/>
            <person name="Young S."/>
            <person name="Wilkinson J."/>
            <person name="Worley K.C."/>
            <person name="Kovar C.L."/>
            <person name="Muzny D.M."/>
            <person name="Gibbs R.A."/>
            <person name="Cree A."/>
            <person name="Dihn H.H."/>
            <person name="Fowler G."/>
            <person name="Jhangiani S."/>
            <person name="Joshi V."/>
            <person name="Lee S."/>
            <person name="Lewis L.R."/>
            <person name="Nazareth L.V."/>
            <person name="Okwuonu G."/>
            <person name="Santibanez J."/>
            <person name="Warren W.C."/>
            <person name="Mardis E.R."/>
            <person name="Weinstock G.M."/>
            <person name="Wilson R.K."/>
            <person name="Delehaunty K."/>
            <person name="Dooling D."/>
            <person name="Fronik C."/>
            <person name="Fulton L."/>
            <person name="Fulton B."/>
            <person name="Graves T."/>
            <person name="Minx P."/>
            <person name="Sodergren E."/>
            <person name="Birney E."/>
            <person name="Margulies E.H."/>
            <person name="Herrero J."/>
            <person name="Green E.D."/>
            <person name="Haussler D."/>
            <person name="Siepel A."/>
            <person name="Goldman N."/>
            <person name="Pollard K.S."/>
            <person name="Pedersen J.S."/>
            <person name="Lander E.S."/>
            <person name="Kellis M."/>
        </authorList>
    </citation>
    <scope>NUCLEOTIDE SEQUENCE [LARGE SCALE GENOMIC DNA]</scope>
    <source>
        <strain evidence="20">2N</strain>
    </source>
</reference>
<dbReference type="InterPro" id="IPR050401">
    <property type="entry name" value="Cyclic_nucleotide_synthase"/>
</dbReference>
<dbReference type="CDD" id="cd06371">
    <property type="entry name" value="PBP1_sensory_GC_DEF-like"/>
    <property type="match status" value="1"/>
</dbReference>
<dbReference type="RefSeq" id="XP_003467626.1">
    <property type="nucleotide sequence ID" value="XM_003467578.2"/>
</dbReference>
<dbReference type="InterPro" id="IPR011009">
    <property type="entry name" value="Kinase-like_dom_sf"/>
</dbReference>
<dbReference type="eggNOG" id="KOG1023">
    <property type="taxonomic scope" value="Eukaryota"/>
</dbReference>
<dbReference type="KEGG" id="cpoc:100722890"/>
<reference evidence="19" key="3">
    <citation type="submission" date="2025-09" db="UniProtKB">
        <authorList>
            <consortium name="Ensembl"/>
        </authorList>
    </citation>
    <scope>IDENTIFICATION</scope>
    <source>
        <strain evidence="19">2N</strain>
    </source>
</reference>
<dbReference type="Gene3D" id="1.10.510.10">
    <property type="entry name" value="Transferase(Phosphotransferase) domain 1"/>
    <property type="match status" value="1"/>
</dbReference>
<dbReference type="PROSITE" id="PS00452">
    <property type="entry name" value="GUANYLATE_CYCLASE_1"/>
    <property type="match status" value="1"/>
</dbReference>
<gene>
    <name evidence="19" type="primary">GUCY2F</name>
</gene>
<dbReference type="EC" id="4.6.1.2" evidence="3 14"/>
<feature type="transmembrane region" description="Helical" evidence="16">
    <location>
        <begin position="468"/>
        <end position="491"/>
    </location>
</feature>
<keyword evidence="9" id="KW-1015">Disulfide bond</keyword>
<sequence>MFLGLWPFSCLVLWYVFLRRLSGCHGIVLSKLQWCLCLLALTSLLQQVWTVPYKIGVLGPWTCDPLFSKALPEIAARLAIERINRDPSFDLGYSFDYVILSEDCQTSRALSSFISYHQMASGFIGPANPGYCEAASLLGNSWGKGIFSWACVNYELDNKNSYQTFSRTLPASIRVLVTVMKYFQWAHAGVICSDEDIWVHTANRVASALRSHGLPVGVVLTTGPDSQSIRKALQRIRQADRIRIIIMCMHSALIGGETQMHLLEWAHDLKMTDGTYVFVPYDALLYSLPYKYTQYQVLRNNPKFQEAYDAVLTITVESQEKTFYQAYTEATAKGEIPENLESDQVSPLFGTIYNSIYFIAQAMNNSVKENGQASAARLVQHSRNMHFYGFNQLIRTDSNGNGISEYVILDTNGKEWELHSTYTVDMEMELLRFRGTPIHFPGGRPPRADAKCWFAEGKICQGGGIDPAIAMMVCLALLMTLLFINGFAYFIRHHINKIQLIKGPNRILLTLEDVTFINPHFGNKRGSRASVSFQIISEVQSGRSLRLSLSSGSLTPATYETSNIAIYEGDWVWLKKLPAGDFGDIKFVKSSASNVFEMIKDLRHENINPLLGFFYDSGMFAIVTEFCSRGSLEDILINEDVKLDWLFKSSLLLDLIKGMKYLHHREFVHGRLKSRNCVVDGRFVLKVTDYGFNDILEMLRLSEEEPSAEELLWTAPELLRAPRGSRLGSFAGDVYSFAIIMQEVMVRGAPFCMMDLPAEEIIKKLKKPFPAYRPVVSPEYAPPECLQLMKQCWAEAVEQRPTFDDIFNQFKTFNKGKKTNIIDSMLRMLEQYSSNLEDLIRERTEELEIEKQKTEKLLTQMLPPSVAESLKKGRTVEPEGFDSVTLYFSDIVGFTTISAMSEPIEVVDLLNDLYTLFDAIIGSHDVYKVETIGDAYMVASGLPKRNGSRHAAEIANMSLDILSSVGTFKMRHMPEVPVRIRMGLHSGPVVAGVVGLTMPRYCLFGDTVNTASRMESTGLPYRIHVSLSTVTILRTLNEGYEVELRGRTELKGRGTEETFWLVGKKGFTKPLPVPPSVGKDGQLGHGLQPEEIAVFQRRKAERQLVRNKP</sequence>
<dbReference type="Ensembl" id="ENSCPOT00000006413.3">
    <property type="protein sequence ID" value="ENSCPOP00000005720.3"/>
    <property type="gene ID" value="ENSCPOG00000006348.4"/>
</dbReference>
<comment type="subcellular location">
    <subcellularLocation>
        <location evidence="2">Photoreceptor outer segment membrane</location>
        <topology evidence="2">Single-pass type I membrane protein</topology>
    </subcellularLocation>
</comment>
<dbReference type="GeneTree" id="ENSGT00940000162146"/>
<dbReference type="InterPro" id="IPR000719">
    <property type="entry name" value="Prot_kinase_dom"/>
</dbReference>
<dbReference type="GO" id="GO:0005524">
    <property type="term" value="F:ATP binding"/>
    <property type="evidence" value="ECO:0007669"/>
    <property type="project" value="InterPro"/>
</dbReference>
<keyword evidence="10 13" id="KW-0456">Lyase</keyword>
<evidence type="ECO:0000256" key="13">
    <source>
        <dbReference type="RuleBase" id="RU000405"/>
    </source>
</evidence>
<evidence type="ECO:0000313" key="19">
    <source>
        <dbReference type="Ensembl" id="ENSCPOP00000005720.3"/>
    </source>
</evidence>
<evidence type="ECO:0000313" key="20">
    <source>
        <dbReference type="Proteomes" id="UP000005447"/>
    </source>
</evidence>
<evidence type="ECO:0000256" key="1">
    <source>
        <dbReference type="ARBA" id="ARBA00001436"/>
    </source>
</evidence>
<dbReference type="GO" id="GO:0001653">
    <property type="term" value="F:peptide receptor activity"/>
    <property type="evidence" value="ECO:0007669"/>
    <property type="project" value="TreeGrafter"/>
</dbReference>
<dbReference type="PROSITE" id="PS50125">
    <property type="entry name" value="GUANYLATE_CYCLASE_2"/>
    <property type="match status" value="1"/>
</dbReference>
<dbReference type="GO" id="GO:0120200">
    <property type="term" value="C:rod photoreceptor outer segment"/>
    <property type="evidence" value="ECO:0007669"/>
    <property type="project" value="Ensembl"/>
</dbReference>
<evidence type="ECO:0000256" key="12">
    <source>
        <dbReference type="ARBA" id="ARBA00023293"/>
    </source>
</evidence>
<keyword evidence="5" id="KW-0732">Signal</keyword>
<evidence type="ECO:0000256" key="15">
    <source>
        <dbReference type="SAM" id="Coils"/>
    </source>
</evidence>
<comment type="similarity">
    <text evidence="13">Belongs to the adenylyl cyclase class-4/guanylyl cyclase family.</text>
</comment>
<evidence type="ECO:0000256" key="10">
    <source>
        <dbReference type="ARBA" id="ARBA00023239"/>
    </source>
</evidence>
<dbReference type="FunCoup" id="H0V7L0">
    <property type="interactions" value="276"/>
</dbReference>
<dbReference type="GO" id="GO:0035556">
    <property type="term" value="P:intracellular signal transduction"/>
    <property type="evidence" value="ECO:0007669"/>
    <property type="project" value="InterPro"/>
</dbReference>
<dbReference type="Gene3D" id="3.40.50.2300">
    <property type="match status" value="2"/>
</dbReference>
<dbReference type="CDD" id="cd07302">
    <property type="entry name" value="CHD"/>
    <property type="match status" value="1"/>
</dbReference>
<dbReference type="GO" id="GO:0004672">
    <property type="term" value="F:protein kinase activity"/>
    <property type="evidence" value="ECO:0007669"/>
    <property type="project" value="InterPro"/>
</dbReference>
<evidence type="ECO:0000256" key="7">
    <source>
        <dbReference type="ARBA" id="ARBA00022989"/>
    </source>
</evidence>
<protein>
    <recommendedName>
        <fullName evidence="3 14">Guanylate cyclase</fullName>
        <ecNumber evidence="3 14">4.6.1.2</ecNumber>
    </recommendedName>
</protein>
<comment type="catalytic activity">
    <reaction evidence="1 14">
        <text>GTP = 3',5'-cyclic GMP + diphosphate</text>
        <dbReference type="Rhea" id="RHEA:13665"/>
        <dbReference type="ChEBI" id="CHEBI:33019"/>
        <dbReference type="ChEBI" id="CHEBI:37565"/>
        <dbReference type="ChEBI" id="CHEBI:57746"/>
        <dbReference type="EC" id="4.6.1.2"/>
    </reaction>
</comment>
<dbReference type="EMBL" id="AAKN02039999">
    <property type="status" value="NOT_ANNOTATED_CDS"/>
    <property type="molecule type" value="Genomic_DNA"/>
</dbReference>
<evidence type="ECO:0000256" key="3">
    <source>
        <dbReference type="ARBA" id="ARBA00012202"/>
    </source>
</evidence>
<dbReference type="InParanoid" id="H0V7L0"/>
<keyword evidence="4 16" id="KW-0812">Transmembrane</keyword>
<dbReference type="GO" id="GO:0004383">
    <property type="term" value="F:guanylate cyclase activity"/>
    <property type="evidence" value="ECO:0007669"/>
    <property type="project" value="UniProtKB-EC"/>
</dbReference>
<dbReference type="InterPro" id="IPR018297">
    <property type="entry name" value="A/G_cyclase_CS"/>
</dbReference>
<dbReference type="PANTHER" id="PTHR11920:SF349">
    <property type="entry name" value="RETINAL GUANYLYL CYCLASE 2"/>
    <property type="match status" value="1"/>
</dbReference>
<dbReference type="PRINTS" id="PR00109">
    <property type="entry name" value="TYRKINASE"/>
</dbReference>
<evidence type="ECO:0000259" key="17">
    <source>
        <dbReference type="PROSITE" id="PS50011"/>
    </source>
</evidence>
<keyword evidence="11" id="KW-0966">Cell projection</keyword>
<evidence type="ECO:0000256" key="2">
    <source>
        <dbReference type="ARBA" id="ARBA00004451"/>
    </source>
</evidence>
<evidence type="ECO:0000256" key="8">
    <source>
        <dbReference type="ARBA" id="ARBA00023136"/>
    </source>
</evidence>
<dbReference type="SMART" id="SM00044">
    <property type="entry name" value="CYCc"/>
    <property type="match status" value="1"/>
</dbReference>
<keyword evidence="7 16" id="KW-1133">Transmembrane helix</keyword>
<organism evidence="19 20">
    <name type="scientific">Cavia porcellus</name>
    <name type="common">Guinea pig</name>
    <dbReference type="NCBI Taxonomy" id="10141"/>
    <lineage>
        <taxon>Eukaryota</taxon>
        <taxon>Metazoa</taxon>
        <taxon>Chordata</taxon>
        <taxon>Craniata</taxon>
        <taxon>Vertebrata</taxon>
        <taxon>Euteleostomi</taxon>
        <taxon>Mammalia</taxon>
        <taxon>Eutheria</taxon>
        <taxon>Euarchontoglires</taxon>
        <taxon>Glires</taxon>
        <taxon>Rodentia</taxon>
        <taxon>Hystricomorpha</taxon>
        <taxon>Caviidae</taxon>
        <taxon>Cavia</taxon>
    </lineage>
</organism>
<dbReference type="SUPFAM" id="SSF56112">
    <property type="entry name" value="Protein kinase-like (PK-like)"/>
    <property type="match status" value="1"/>
</dbReference>
<dbReference type="HOGENOM" id="CLU_001072_1_0_1"/>
<dbReference type="VEuPathDB" id="HostDB:ENSCPOG00000006348"/>
<dbReference type="Proteomes" id="UP000005447">
    <property type="component" value="Unassembled WGS sequence"/>
</dbReference>
<dbReference type="CTD" id="2986"/>
<evidence type="ECO:0000256" key="6">
    <source>
        <dbReference type="ARBA" id="ARBA00022741"/>
    </source>
</evidence>
<evidence type="ECO:0000256" key="4">
    <source>
        <dbReference type="ARBA" id="ARBA00022692"/>
    </source>
</evidence>
<evidence type="ECO:0000256" key="14">
    <source>
        <dbReference type="RuleBase" id="RU003431"/>
    </source>
</evidence>
<evidence type="ECO:0000256" key="5">
    <source>
        <dbReference type="ARBA" id="ARBA00022729"/>
    </source>
</evidence>
<keyword evidence="6" id="KW-0547">Nucleotide-binding</keyword>
<dbReference type="GO" id="GO:0004016">
    <property type="term" value="F:adenylate cyclase activity"/>
    <property type="evidence" value="ECO:0007669"/>
    <property type="project" value="TreeGrafter"/>
</dbReference>
<dbReference type="EMBL" id="AAKN02039998">
    <property type="status" value="NOT_ANNOTATED_CDS"/>
    <property type="molecule type" value="Genomic_DNA"/>
</dbReference>
<name>H0V7L0_CAVPO</name>